<reference evidence="2" key="1">
    <citation type="submission" date="2016-10" db="EMBL/GenBank/DDBJ databases">
        <authorList>
            <person name="Benchimol M."/>
            <person name="Almeida L.G."/>
            <person name="Vasconcelos A.T."/>
            <person name="Perreira-Neves A."/>
            <person name="Rosa I.A."/>
            <person name="Tasca T."/>
            <person name="Bogo M.R."/>
            <person name="de Souza W."/>
        </authorList>
    </citation>
    <scope>NUCLEOTIDE SEQUENCE [LARGE SCALE GENOMIC DNA]</scope>
    <source>
        <strain evidence="2">K</strain>
    </source>
</reference>
<evidence type="ECO:0000313" key="2">
    <source>
        <dbReference type="EMBL" id="OHT13685.1"/>
    </source>
</evidence>
<proteinExistence type="predicted"/>
<feature type="region of interest" description="Disordered" evidence="1">
    <location>
        <begin position="542"/>
        <end position="580"/>
    </location>
</feature>
<comment type="caution">
    <text evidence="2">The sequence shown here is derived from an EMBL/GenBank/DDBJ whole genome shotgun (WGS) entry which is preliminary data.</text>
</comment>
<organism evidence="2 3">
    <name type="scientific">Tritrichomonas foetus</name>
    <dbReference type="NCBI Taxonomy" id="1144522"/>
    <lineage>
        <taxon>Eukaryota</taxon>
        <taxon>Metamonada</taxon>
        <taxon>Parabasalia</taxon>
        <taxon>Tritrichomonadida</taxon>
        <taxon>Tritrichomonadidae</taxon>
        <taxon>Tritrichomonas</taxon>
    </lineage>
</organism>
<feature type="compositionally biased region" description="Low complexity" evidence="1">
    <location>
        <begin position="11"/>
        <end position="28"/>
    </location>
</feature>
<dbReference type="AlphaFoldDB" id="A0A1J4KVZ6"/>
<dbReference type="GeneID" id="94833497"/>
<evidence type="ECO:0000313" key="3">
    <source>
        <dbReference type="Proteomes" id="UP000179807"/>
    </source>
</evidence>
<accession>A0A1J4KVZ6</accession>
<dbReference type="PANTHER" id="PTHR10257">
    <property type="entry name" value="SERINE/THREONINE PROTEIN PHOSPHATASE 2A PP2A REGULATORY SUBUNIT B"/>
    <property type="match status" value="1"/>
</dbReference>
<gene>
    <name evidence="2" type="ORF">TRFO_16120</name>
</gene>
<name>A0A1J4KVZ6_9EUKA</name>
<dbReference type="SUPFAM" id="SSF48371">
    <property type="entry name" value="ARM repeat"/>
    <property type="match status" value="1"/>
</dbReference>
<dbReference type="GO" id="GO:0007165">
    <property type="term" value="P:signal transduction"/>
    <property type="evidence" value="ECO:0007669"/>
    <property type="project" value="InterPro"/>
</dbReference>
<dbReference type="Gene3D" id="1.25.10.10">
    <property type="entry name" value="Leucine-rich Repeat Variant"/>
    <property type="match status" value="1"/>
</dbReference>
<protein>
    <submittedName>
        <fullName evidence="2">Uncharacterized protein</fullName>
    </submittedName>
</protein>
<dbReference type="GO" id="GO:0000159">
    <property type="term" value="C:protein phosphatase type 2A complex"/>
    <property type="evidence" value="ECO:0007669"/>
    <property type="project" value="InterPro"/>
</dbReference>
<dbReference type="GO" id="GO:0019888">
    <property type="term" value="F:protein phosphatase regulator activity"/>
    <property type="evidence" value="ECO:0007669"/>
    <property type="project" value="InterPro"/>
</dbReference>
<dbReference type="Proteomes" id="UP000179807">
    <property type="component" value="Unassembled WGS sequence"/>
</dbReference>
<sequence length="596" mass="69146">MIQARNKIPVPTGTSSRGGSSSHLPSLRTNGKRKESPSSPAATKSNSYFNSNQQICAKSDNDSVLIKPIMFDSRLFCSMKSDNEHVIIESKPFENDKPNEFIDLFLKKCTEISFIVSKEENIKKKVIIINQLISAFNFPNLIRKINQKCCDVLIKAVTKNIVRNFPFLKSISSGILFDRVDNYCDTQWPTIKLFYQLLESFLTSPHVPFQLLQQTLTKHFIKKVFNCFESPDVRERLSIKNILYIIVGRIPERGNYVVQLIQHTFYNFLFDEKETFGISQLIELLESIFTSIIQFNSNMNFYDDILKKYILPLHRSSDFISFSSQIISLMKVLLTKNPKEINSVIIYILNHFPITSQKKQVVILKEISEIVDMFWQCLNPLTVKLLFKKIIKCFNNECSEISEISLSLIYKESFQHILEQCYMSIVPKMYIKAKIVVDNHWSDNITFVALATIQEISKIDNNSFNIILSNICSYNQRQEVASMDRKNIWRDLIQCHPYNKCDNNDSDDNNYCENKRNESKIPPPRSISINEKDISLSRAANHNKDHFNTPNHLSTSQPDLKRRNTLRAQPRAKQKQEKLPKIVMKTRHSSLIIPKK</sequence>
<dbReference type="Pfam" id="PF01603">
    <property type="entry name" value="B56"/>
    <property type="match status" value="1"/>
</dbReference>
<dbReference type="EMBL" id="MLAK01000493">
    <property type="protein sequence ID" value="OHT13685.1"/>
    <property type="molecule type" value="Genomic_DNA"/>
</dbReference>
<evidence type="ECO:0000256" key="1">
    <source>
        <dbReference type="SAM" id="MobiDB-lite"/>
    </source>
</evidence>
<dbReference type="InterPro" id="IPR016024">
    <property type="entry name" value="ARM-type_fold"/>
</dbReference>
<feature type="compositionally biased region" description="Polar residues" evidence="1">
    <location>
        <begin position="37"/>
        <end position="46"/>
    </location>
</feature>
<dbReference type="RefSeq" id="XP_068366821.1">
    <property type="nucleotide sequence ID" value="XM_068498793.1"/>
</dbReference>
<feature type="region of interest" description="Disordered" evidence="1">
    <location>
        <begin position="1"/>
        <end position="46"/>
    </location>
</feature>
<dbReference type="VEuPathDB" id="TrichDB:TRFO_16120"/>
<feature type="compositionally biased region" description="Polar residues" evidence="1">
    <location>
        <begin position="548"/>
        <end position="558"/>
    </location>
</feature>
<dbReference type="PANTHER" id="PTHR10257:SF3">
    <property type="entry name" value="SERINE_THREONINE-PROTEIN PHOSPHATASE 2A 56 KDA REGULATORY SUBUNIT GAMMA ISOFORM"/>
    <property type="match status" value="1"/>
</dbReference>
<dbReference type="InterPro" id="IPR002554">
    <property type="entry name" value="PP2A_B56"/>
</dbReference>
<dbReference type="InterPro" id="IPR011989">
    <property type="entry name" value="ARM-like"/>
</dbReference>
<keyword evidence="3" id="KW-1185">Reference proteome</keyword>